<dbReference type="SMART" id="SM00355">
    <property type="entry name" value="ZnF_C2H2"/>
    <property type="match status" value="2"/>
</dbReference>
<dbReference type="PROSITE" id="PS00463">
    <property type="entry name" value="ZN2_CY6_FUNGAL_1"/>
    <property type="match status" value="1"/>
</dbReference>
<evidence type="ECO:0000313" key="9">
    <source>
        <dbReference type="EMBL" id="KAH7014046.1"/>
    </source>
</evidence>
<keyword evidence="3" id="KW-0805">Transcription regulation</keyword>
<feature type="domain" description="Zn(2)-C6 fungal-type" evidence="7">
    <location>
        <begin position="71"/>
        <end position="100"/>
    </location>
</feature>
<keyword evidence="4" id="KW-0804">Transcription</keyword>
<evidence type="ECO:0000256" key="2">
    <source>
        <dbReference type="ARBA" id="ARBA00022833"/>
    </source>
</evidence>
<keyword evidence="10" id="KW-1185">Reference proteome</keyword>
<evidence type="ECO:0000259" key="7">
    <source>
        <dbReference type="PROSITE" id="PS50048"/>
    </source>
</evidence>
<gene>
    <name evidence="9" type="ORF">B0J12DRAFT_586685</name>
</gene>
<dbReference type="InterPro" id="IPR036236">
    <property type="entry name" value="Znf_C2H2_sf"/>
</dbReference>
<evidence type="ECO:0000256" key="5">
    <source>
        <dbReference type="ARBA" id="ARBA00023242"/>
    </source>
</evidence>
<keyword evidence="2" id="KW-0862">Zinc</keyword>
<evidence type="ECO:0000256" key="6">
    <source>
        <dbReference type="PROSITE-ProRule" id="PRU00042"/>
    </source>
</evidence>
<dbReference type="PROSITE" id="PS50157">
    <property type="entry name" value="ZINC_FINGER_C2H2_2"/>
    <property type="match status" value="2"/>
</dbReference>
<dbReference type="Pfam" id="PF00172">
    <property type="entry name" value="Zn_clus"/>
    <property type="match status" value="1"/>
</dbReference>
<dbReference type="CDD" id="cd12148">
    <property type="entry name" value="fungal_TF_MHR"/>
    <property type="match status" value="1"/>
</dbReference>
<protein>
    <submittedName>
        <fullName evidence="9">C2H2 type zinc finger domain protein</fullName>
    </submittedName>
</protein>
<evidence type="ECO:0000256" key="1">
    <source>
        <dbReference type="ARBA" id="ARBA00022723"/>
    </source>
</evidence>
<sequence length="360" mass="41542">MSPNAFRCPQAGCDASYTRKSHLTRHMGKHQAVLRPCPWCKRTFTRQDSLRKHAKLHHPCREVGRSRSVAACLLCKRRKTRCDGNNPCSFCSERRLECVYDKAILDYSPRFGLQQWTVNVSHYIHLYFERVHPRWPFLHRASFVPETEPPMLVQAVVMTGILANGEKGELPIAMLLYRKLSDSICLQRERWDVSSPTTVLQNASWPMSTYQGILLCIIFGTMVECIQNRDNGLGVDIEILVALVRSCHRRGMFNYCHMVAQYHKPGPGDAEALYAWTAIEEAKRFALALYQVWKMHESCTAKNIYRGTSFELSHLQFALPCSQHIWDATSRTELAERITTEFERGNRPCEGEKQWICNRS</sequence>
<evidence type="ECO:0000259" key="8">
    <source>
        <dbReference type="PROSITE" id="PS50157"/>
    </source>
</evidence>
<evidence type="ECO:0000256" key="3">
    <source>
        <dbReference type="ARBA" id="ARBA00023015"/>
    </source>
</evidence>
<dbReference type="InterPro" id="IPR036864">
    <property type="entry name" value="Zn2-C6_fun-type_DNA-bd_sf"/>
</dbReference>
<dbReference type="SUPFAM" id="SSF57701">
    <property type="entry name" value="Zn2/Cys6 DNA-binding domain"/>
    <property type="match status" value="1"/>
</dbReference>
<dbReference type="PANTHER" id="PTHR47660">
    <property type="entry name" value="TRANSCRIPTION FACTOR WITH C2H2 AND ZN(2)-CYS(6) DNA BINDING DOMAIN (EUROFUNG)-RELATED-RELATED"/>
    <property type="match status" value="1"/>
</dbReference>
<dbReference type="InterPro" id="IPR001138">
    <property type="entry name" value="Zn2Cys6_DnaBD"/>
</dbReference>
<organism evidence="9 10">
    <name type="scientific">Macrophomina phaseolina</name>
    <dbReference type="NCBI Taxonomy" id="35725"/>
    <lineage>
        <taxon>Eukaryota</taxon>
        <taxon>Fungi</taxon>
        <taxon>Dikarya</taxon>
        <taxon>Ascomycota</taxon>
        <taxon>Pezizomycotina</taxon>
        <taxon>Dothideomycetes</taxon>
        <taxon>Dothideomycetes incertae sedis</taxon>
        <taxon>Botryosphaeriales</taxon>
        <taxon>Botryosphaeriaceae</taxon>
        <taxon>Macrophomina</taxon>
    </lineage>
</organism>
<evidence type="ECO:0000313" key="10">
    <source>
        <dbReference type="Proteomes" id="UP000774617"/>
    </source>
</evidence>
<name>A0ABQ8FQV2_9PEZI</name>
<dbReference type="InterPro" id="IPR007219">
    <property type="entry name" value="XnlR_reg_dom"/>
</dbReference>
<dbReference type="Gene3D" id="3.30.160.60">
    <property type="entry name" value="Classic Zinc Finger"/>
    <property type="match status" value="1"/>
</dbReference>
<comment type="caution">
    <text evidence="9">The sequence shown here is derived from an EMBL/GenBank/DDBJ whole genome shotgun (WGS) entry which is preliminary data.</text>
</comment>
<dbReference type="PROSITE" id="PS50048">
    <property type="entry name" value="ZN2_CY6_FUNGAL_2"/>
    <property type="match status" value="1"/>
</dbReference>
<dbReference type="EMBL" id="JAGTJR010000082">
    <property type="protein sequence ID" value="KAH7014046.1"/>
    <property type="molecule type" value="Genomic_DNA"/>
</dbReference>
<keyword evidence="6" id="KW-0863">Zinc-finger</keyword>
<dbReference type="CDD" id="cd00067">
    <property type="entry name" value="GAL4"/>
    <property type="match status" value="1"/>
</dbReference>
<dbReference type="SUPFAM" id="SSF57667">
    <property type="entry name" value="beta-beta-alpha zinc fingers"/>
    <property type="match status" value="1"/>
</dbReference>
<keyword evidence="1" id="KW-0479">Metal-binding</keyword>
<feature type="domain" description="C2H2-type" evidence="8">
    <location>
        <begin position="35"/>
        <end position="62"/>
    </location>
</feature>
<dbReference type="PANTHER" id="PTHR47660:SF7">
    <property type="entry name" value="TRANSCRIPTION FACTOR WITH C2H2 AND ZN(2)-CYS(6) DNA BINDING DOMAIN (EUROFUNG)"/>
    <property type="match status" value="1"/>
</dbReference>
<dbReference type="Gene3D" id="4.10.240.10">
    <property type="entry name" value="Zn(2)-C6 fungal-type DNA-binding domain"/>
    <property type="match status" value="1"/>
</dbReference>
<evidence type="ECO:0000256" key="4">
    <source>
        <dbReference type="ARBA" id="ARBA00023163"/>
    </source>
</evidence>
<proteinExistence type="predicted"/>
<keyword evidence="5" id="KW-0539">Nucleus</keyword>
<dbReference type="Proteomes" id="UP000774617">
    <property type="component" value="Unassembled WGS sequence"/>
</dbReference>
<dbReference type="Pfam" id="PF00096">
    <property type="entry name" value="zf-C2H2"/>
    <property type="match status" value="2"/>
</dbReference>
<dbReference type="InterPro" id="IPR013087">
    <property type="entry name" value="Znf_C2H2_type"/>
</dbReference>
<reference evidence="9 10" key="1">
    <citation type="journal article" date="2021" name="Nat. Commun.">
        <title>Genetic determinants of endophytism in the Arabidopsis root mycobiome.</title>
        <authorList>
            <person name="Mesny F."/>
            <person name="Miyauchi S."/>
            <person name="Thiergart T."/>
            <person name="Pickel B."/>
            <person name="Atanasova L."/>
            <person name="Karlsson M."/>
            <person name="Huettel B."/>
            <person name="Barry K.W."/>
            <person name="Haridas S."/>
            <person name="Chen C."/>
            <person name="Bauer D."/>
            <person name="Andreopoulos W."/>
            <person name="Pangilinan J."/>
            <person name="LaButti K."/>
            <person name="Riley R."/>
            <person name="Lipzen A."/>
            <person name="Clum A."/>
            <person name="Drula E."/>
            <person name="Henrissat B."/>
            <person name="Kohler A."/>
            <person name="Grigoriev I.V."/>
            <person name="Martin F.M."/>
            <person name="Hacquard S."/>
        </authorList>
    </citation>
    <scope>NUCLEOTIDE SEQUENCE [LARGE SCALE GENOMIC DNA]</scope>
    <source>
        <strain evidence="9 10">MPI-SDFR-AT-0080</strain>
    </source>
</reference>
<dbReference type="Pfam" id="PF04082">
    <property type="entry name" value="Fungal_trans"/>
    <property type="match status" value="1"/>
</dbReference>
<feature type="domain" description="C2H2-type" evidence="8">
    <location>
        <begin position="6"/>
        <end position="30"/>
    </location>
</feature>
<dbReference type="SMART" id="SM00066">
    <property type="entry name" value="GAL4"/>
    <property type="match status" value="1"/>
</dbReference>
<dbReference type="PROSITE" id="PS00028">
    <property type="entry name" value="ZINC_FINGER_C2H2_1"/>
    <property type="match status" value="2"/>
</dbReference>
<accession>A0ABQ8FQV2</accession>